<comment type="caution">
    <text evidence="5">The sequence shown here is derived from an EMBL/GenBank/DDBJ whole genome shotgun (WGS) entry which is preliminary data.</text>
</comment>
<keyword evidence="1 3" id="KW-0547">Nucleotide-binding</keyword>
<protein>
    <submittedName>
        <fullName evidence="5">Mitochondrial type heat shock protein 70</fullName>
    </submittedName>
</protein>
<dbReference type="OrthoDB" id="2401965at2759"/>
<sequence>IFLELFLYFLALILTLHMSKPPIVGIDLGTTNSCISIMRDGKPEIIANQEGFRTTPSIVNISTDINGSQKVTVGQKAEKLLISDPQNTISNAKRLLGRSYEEIGEYAKKLPFKLEKDGESVKIQIANKFFTPSEISAFVLEKLKTAAEKYINKPIKYAVITVPAYFNHNQREETRKAGESAGLKVLRVLNEPTSAALNHQISGTIAVYDLGGGTFDISILEKADNIFEVKATSGDSFLGGDDIDNLMTDFLLKKYNLDDSKRPLIKNIAEKAKKELSTHEKTTLEIPNGESFVLTREHFETLVRPIIEKTILPCKKALRDANLKNVDHLVLVGGMTKMPLVRKISSEIFKQKPLTTLCPDESVAQGAAIQGAILAGDVKKLLLDVTSLSLGIETVGGLMSTIVKRNTTLPLRKSSVFTTSEDNQQEVIINIYQGEDENVNKNTFLGKIVLKDIPPLPRGVPKIEIGFEADVNGIYRVTAKDLLTDKQQSAEVTGIKTKEDEVFQQLNQKNPKKSVFEMIKQVFY</sequence>
<dbReference type="InterPro" id="IPR018181">
    <property type="entry name" value="Heat_shock_70_CS"/>
</dbReference>
<proteinExistence type="inferred from homology"/>
<dbReference type="Gene3D" id="2.60.34.10">
    <property type="entry name" value="Substrate Binding Domain Of DNAk, Chain A, domain 1"/>
    <property type="match status" value="1"/>
</dbReference>
<dbReference type="EMBL" id="LGUB01000750">
    <property type="protein sequence ID" value="KRH92688.1"/>
    <property type="molecule type" value="Genomic_DNA"/>
</dbReference>
<organism evidence="5 6">
    <name type="scientific">Pseudoloma neurophilia</name>
    <dbReference type="NCBI Taxonomy" id="146866"/>
    <lineage>
        <taxon>Eukaryota</taxon>
        <taxon>Fungi</taxon>
        <taxon>Fungi incertae sedis</taxon>
        <taxon>Microsporidia</taxon>
        <taxon>Pseudoloma</taxon>
    </lineage>
</organism>
<dbReference type="PROSITE" id="PS00297">
    <property type="entry name" value="HSP70_1"/>
    <property type="match status" value="1"/>
</dbReference>
<dbReference type="VEuPathDB" id="MicrosporidiaDB:M153_35100001"/>
<evidence type="ECO:0000313" key="6">
    <source>
        <dbReference type="Proteomes" id="UP000051530"/>
    </source>
</evidence>
<dbReference type="SUPFAM" id="SSF53067">
    <property type="entry name" value="Actin-like ATPase domain"/>
    <property type="match status" value="2"/>
</dbReference>
<dbReference type="Gene3D" id="3.90.640.10">
    <property type="entry name" value="Actin, Chain A, domain 4"/>
    <property type="match status" value="1"/>
</dbReference>
<evidence type="ECO:0000256" key="2">
    <source>
        <dbReference type="ARBA" id="ARBA00022840"/>
    </source>
</evidence>
<dbReference type="GO" id="GO:0005524">
    <property type="term" value="F:ATP binding"/>
    <property type="evidence" value="ECO:0007669"/>
    <property type="project" value="UniProtKB-KW"/>
</dbReference>
<dbReference type="GO" id="GO:0140662">
    <property type="term" value="F:ATP-dependent protein folding chaperone"/>
    <property type="evidence" value="ECO:0007669"/>
    <property type="project" value="InterPro"/>
</dbReference>
<evidence type="ECO:0000256" key="4">
    <source>
        <dbReference type="SAM" id="SignalP"/>
    </source>
</evidence>
<feature type="signal peptide" evidence="4">
    <location>
        <begin position="1"/>
        <end position="25"/>
    </location>
</feature>
<reference evidence="5 6" key="1">
    <citation type="submission" date="2015-07" db="EMBL/GenBank/DDBJ databases">
        <title>The genome of Pseudoloma neurophilia, a relevant intracellular parasite of the zebrafish.</title>
        <authorList>
            <person name="Ndikumana S."/>
            <person name="Pelin A."/>
            <person name="Sanders J."/>
            <person name="Corradi N."/>
        </authorList>
    </citation>
    <scope>NUCLEOTIDE SEQUENCE [LARGE SCALE GENOMIC DNA]</scope>
    <source>
        <strain evidence="5 6">MK1</strain>
    </source>
</reference>
<keyword evidence="6" id="KW-1185">Reference proteome</keyword>
<feature type="chain" id="PRO_5006399080" evidence="4">
    <location>
        <begin position="26"/>
        <end position="524"/>
    </location>
</feature>
<dbReference type="InterPro" id="IPR043129">
    <property type="entry name" value="ATPase_NBD"/>
</dbReference>
<evidence type="ECO:0000313" key="5">
    <source>
        <dbReference type="EMBL" id="KRH92688.1"/>
    </source>
</evidence>
<dbReference type="PANTHER" id="PTHR19375">
    <property type="entry name" value="HEAT SHOCK PROTEIN 70KDA"/>
    <property type="match status" value="1"/>
</dbReference>
<evidence type="ECO:0000256" key="3">
    <source>
        <dbReference type="RuleBase" id="RU003322"/>
    </source>
</evidence>
<dbReference type="Pfam" id="PF00012">
    <property type="entry name" value="HSP70"/>
    <property type="match status" value="1"/>
</dbReference>
<dbReference type="PRINTS" id="PR00301">
    <property type="entry name" value="HEATSHOCK70"/>
</dbReference>
<keyword evidence="4" id="KW-0732">Signal</keyword>
<evidence type="ECO:0000256" key="1">
    <source>
        <dbReference type="ARBA" id="ARBA00022741"/>
    </source>
</evidence>
<dbReference type="AlphaFoldDB" id="A0A0R0M1N6"/>
<dbReference type="InterPro" id="IPR029047">
    <property type="entry name" value="HSP70_peptide-bd_sf"/>
</dbReference>
<dbReference type="SUPFAM" id="SSF100920">
    <property type="entry name" value="Heat shock protein 70kD (HSP70), peptide-binding domain"/>
    <property type="match status" value="1"/>
</dbReference>
<dbReference type="Proteomes" id="UP000051530">
    <property type="component" value="Unassembled WGS sequence"/>
</dbReference>
<feature type="non-terminal residue" evidence="5">
    <location>
        <position position="1"/>
    </location>
</feature>
<dbReference type="InterPro" id="IPR013126">
    <property type="entry name" value="Hsp_70_fam"/>
</dbReference>
<dbReference type="Gene3D" id="3.30.420.40">
    <property type="match status" value="2"/>
</dbReference>
<dbReference type="PROSITE" id="PS00329">
    <property type="entry name" value="HSP70_2"/>
    <property type="match status" value="1"/>
</dbReference>
<name>A0A0R0M1N6_9MICR</name>
<dbReference type="PROSITE" id="PS01036">
    <property type="entry name" value="HSP70_3"/>
    <property type="match status" value="1"/>
</dbReference>
<keyword evidence="2 3" id="KW-0067">ATP-binding</keyword>
<comment type="similarity">
    <text evidence="3">Belongs to the heat shock protein 70 family.</text>
</comment>
<keyword evidence="5" id="KW-0346">Stress response</keyword>
<accession>A0A0R0M1N6</accession>
<gene>
    <name evidence="5" type="ORF">M153_35100001</name>
</gene>